<keyword evidence="1" id="KW-0175">Coiled coil</keyword>
<evidence type="ECO:0000313" key="2">
    <source>
        <dbReference type="EMBL" id="AYM77158.1"/>
    </source>
</evidence>
<evidence type="ECO:0000256" key="1">
    <source>
        <dbReference type="SAM" id="Coils"/>
    </source>
</evidence>
<name>A0A3G2EA12_9BURK</name>
<reference evidence="2 3" key="1">
    <citation type="submission" date="2018-10" db="EMBL/GenBank/DDBJ databases">
        <title>Effects of UV and annual dynamics of microbial communities in freshwater RAS systems.</title>
        <authorList>
            <person name="Bekkelund A.K."/>
            <person name="Hansen B.R."/>
            <person name="Stokken H."/>
            <person name="Eriksen B.F."/>
            <person name="Kashulin N.A."/>
        </authorList>
    </citation>
    <scope>NUCLEOTIDE SEQUENCE [LARGE SCALE GENOMIC DNA]</scope>
    <source>
        <strain evidence="2 3">BHSEK</strain>
    </source>
</reference>
<dbReference type="Proteomes" id="UP000279594">
    <property type="component" value="Chromosome"/>
</dbReference>
<dbReference type="EMBL" id="CP033019">
    <property type="protein sequence ID" value="AYM77158.1"/>
    <property type="molecule type" value="Genomic_DNA"/>
</dbReference>
<sequence length="1076" mass="110672">MTKATDTAQVLKAISEASLAAAEGMKAANTEAESSALLLRALAEQARAATAASKALGAVNASEEKSLVDAFNVVSGLGNAYSRLAAFRAKGSPATAGAGAKYGAFALEEQRQDKLDTAGKVAADAKAKAAPAAPTRKYSEAEWKEAGEFAKTFAEKLETAFGKVGGTIGKMTTALLGFRKAQDDIDFTFVKEMGEAKTDKDKDKAQDKKHMSTVRQYREMATAAKGFFKEHSTGYEVMEKVEKGFRAYEFAMNAKSLFEKLTNITLVTTAKTAATTAEITSTAASVGPVAAAEAAKSSAYGTSALAASLAAPFPANIGAFAMVAGMLLAIGVAVSGGGGADTTARDRQAATGTGTVLGDSTAKSNSIANSLEIMEKNSGLGLAYSASMAYSLRQVATGIGGLGGLLVRNSGVTGVMAADNKGSAAAFGSSALAVAITGGVIGLTLDKLTGGLVGKITGGILGSIFGGKTTTIDTGLMLNKASLDSIQAGGVSASQYTDTKTSGGWFSRDKKRTALSGLDREANDQFSKVILGLSDTVKAAAGVLGMDGDAFNARLKSFVVDMGKISLKDLKGDEIQKALEAAFSKLGDDMAKFGVGGLEQYQKVGEGYLETLARVANDYMQVTDVLAVLGKSFNSSGLAAVALSESLINAAGDLDTLTSGTSFFVQNFLSEAEQMDPITKSVRSAMAAMGQSGVTTSEQFKALVLAQDLNTAAGQNMYVQLLAIAEPFKKAADYAADLSAATGELAEVSKTASDIASERKDMQQQLNEMTKTEAQLLAAQRSSVAEVNRGLFDQIQAVKAVTSAKDALAKAYETESAAAKSALEKSKSWVTTLNGLNSSLALGAQSTLTPEQKYAEARAQFEKTLAAANAGDATAQSGLSAAEQAFLTASQVVNASDARYAADYARVVEANKEALKWAAAQVDVQQASLDALNAQVSGLITINDSVLTVAQAIAGLRAAMGGAADLGVQLGNPPVIAALAAMTSPVAAAVFDPVRYSSAANVGSDVLVAEIRGLREDNQAMRVELEGLRADQRAQTGATIQATFESNANAARTVVDGVDKSSRASAWANAVKGEYA</sequence>
<protein>
    <recommendedName>
        <fullName evidence="4">Bacteriophage tail tape measure N-terminal domain-containing protein</fullName>
    </recommendedName>
</protein>
<proteinExistence type="predicted"/>
<organism evidence="2 3">
    <name type="scientific">Janthinobacterium agaricidamnosum</name>
    <dbReference type="NCBI Taxonomy" id="55508"/>
    <lineage>
        <taxon>Bacteria</taxon>
        <taxon>Pseudomonadati</taxon>
        <taxon>Pseudomonadota</taxon>
        <taxon>Betaproteobacteria</taxon>
        <taxon>Burkholderiales</taxon>
        <taxon>Oxalobacteraceae</taxon>
        <taxon>Janthinobacterium</taxon>
    </lineage>
</organism>
<feature type="coiled-coil region" evidence="1">
    <location>
        <begin position="752"/>
        <end position="782"/>
    </location>
</feature>
<gene>
    <name evidence="2" type="ORF">D9M09_16160</name>
</gene>
<dbReference type="AlphaFoldDB" id="A0A3G2EA12"/>
<keyword evidence="3" id="KW-1185">Reference proteome</keyword>
<accession>A0A3G2EA12</accession>
<evidence type="ECO:0008006" key="4">
    <source>
        <dbReference type="Google" id="ProtNLM"/>
    </source>
</evidence>
<evidence type="ECO:0000313" key="3">
    <source>
        <dbReference type="Proteomes" id="UP000279594"/>
    </source>
</evidence>